<evidence type="ECO:0000313" key="1">
    <source>
        <dbReference type="EMBL" id="JAD37846.1"/>
    </source>
</evidence>
<sequence length="20" mass="2239">MRPSDEALYKESPSTARAET</sequence>
<proteinExistence type="predicted"/>
<reference evidence="1" key="2">
    <citation type="journal article" date="2015" name="Data Brief">
        <title>Shoot transcriptome of the giant reed, Arundo donax.</title>
        <authorList>
            <person name="Barrero R.A."/>
            <person name="Guerrero F.D."/>
            <person name="Moolhuijzen P."/>
            <person name="Goolsby J.A."/>
            <person name="Tidwell J."/>
            <person name="Bellgard S.E."/>
            <person name="Bellgard M.I."/>
        </authorList>
    </citation>
    <scope>NUCLEOTIDE SEQUENCE</scope>
    <source>
        <tissue evidence="1">Shoot tissue taken approximately 20 cm above the soil surface</tissue>
    </source>
</reference>
<accession>A0A0A8ZGA8</accession>
<dbReference type="EMBL" id="GBRH01260049">
    <property type="protein sequence ID" value="JAD37846.1"/>
    <property type="molecule type" value="Transcribed_RNA"/>
</dbReference>
<protein>
    <submittedName>
        <fullName evidence="1">Uncharacterized protein</fullName>
    </submittedName>
</protein>
<organism evidence="1">
    <name type="scientific">Arundo donax</name>
    <name type="common">Giant reed</name>
    <name type="synonym">Donax arundinaceus</name>
    <dbReference type="NCBI Taxonomy" id="35708"/>
    <lineage>
        <taxon>Eukaryota</taxon>
        <taxon>Viridiplantae</taxon>
        <taxon>Streptophyta</taxon>
        <taxon>Embryophyta</taxon>
        <taxon>Tracheophyta</taxon>
        <taxon>Spermatophyta</taxon>
        <taxon>Magnoliopsida</taxon>
        <taxon>Liliopsida</taxon>
        <taxon>Poales</taxon>
        <taxon>Poaceae</taxon>
        <taxon>PACMAD clade</taxon>
        <taxon>Arundinoideae</taxon>
        <taxon>Arundineae</taxon>
        <taxon>Arundo</taxon>
    </lineage>
</organism>
<reference evidence="1" key="1">
    <citation type="submission" date="2014-09" db="EMBL/GenBank/DDBJ databases">
        <authorList>
            <person name="Magalhaes I.L.F."/>
            <person name="Oliveira U."/>
            <person name="Santos F.R."/>
            <person name="Vidigal T.H.D.A."/>
            <person name="Brescovit A.D."/>
            <person name="Santos A.J."/>
        </authorList>
    </citation>
    <scope>NUCLEOTIDE SEQUENCE</scope>
    <source>
        <tissue evidence="1">Shoot tissue taken approximately 20 cm above the soil surface</tissue>
    </source>
</reference>
<name>A0A0A8ZGA8_ARUDO</name>
<dbReference type="AlphaFoldDB" id="A0A0A8ZGA8"/>